<evidence type="ECO:0000256" key="1">
    <source>
        <dbReference type="SAM" id="MobiDB-lite"/>
    </source>
</evidence>
<reference evidence="2" key="1">
    <citation type="journal article" date="2022" name="bioRxiv">
        <title>Sequencing and chromosome-scale assembly of the giantPleurodeles waltlgenome.</title>
        <authorList>
            <person name="Brown T."/>
            <person name="Elewa A."/>
            <person name="Iarovenko S."/>
            <person name="Subramanian E."/>
            <person name="Araus A.J."/>
            <person name="Petzold A."/>
            <person name="Susuki M."/>
            <person name="Suzuki K.-i.T."/>
            <person name="Hayashi T."/>
            <person name="Toyoda A."/>
            <person name="Oliveira C."/>
            <person name="Osipova E."/>
            <person name="Leigh N.D."/>
            <person name="Simon A."/>
            <person name="Yun M.H."/>
        </authorList>
    </citation>
    <scope>NUCLEOTIDE SEQUENCE</scope>
    <source>
        <strain evidence="2">20211129_DDA</strain>
        <tissue evidence="2">Liver</tissue>
    </source>
</reference>
<keyword evidence="3" id="KW-1185">Reference proteome</keyword>
<feature type="compositionally biased region" description="Basic residues" evidence="1">
    <location>
        <begin position="107"/>
        <end position="122"/>
    </location>
</feature>
<protein>
    <submittedName>
        <fullName evidence="2">Uncharacterized protein</fullName>
    </submittedName>
</protein>
<dbReference type="AlphaFoldDB" id="A0AAV7LSC2"/>
<name>A0AAV7LSC2_PLEWA</name>
<feature type="region of interest" description="Disordered" evidence="1">
    <location>
        <begin position="50"/>
        <end position="122"/>
    </location>
</feature>
<feature type="compositionally biased region" description="Basic and acidic residues" evidence="1">
    <location>
        <begin position="66"/>
        <end position="78"/>
    </location>
</feature>
<organism evidence="2 3">
    <name type="scientific">Pleurodeles waltl</name>
    <name type="common">Iberian ribbed newt</name>
    <dbReference type="NCBI Taxonomy" id="8319"/>
    <lineage>
        <taxon>Eukaryota</taxon>
        <taxon>Metazoa</taxon>
        <taxon>Chordata</taxon>
        <taxon>Craniata</taxon>
        <taxon>Vertebrata</taxon>
        <taxon>Euteleostomi</taxon>
        <taxon>Amphibia</taxon>
        <taxon>Batrachia</taxon>
        <taxon>Caudata</taxon>
        <taxon>Salamandroidea</taxon>
        <taxon>Salamandridae</taxon>
        <taxon>Pleurodelinae</taxon>
        <taxon>Pleurodeles</taxon>
    </lineage>
</organism>
<gene>
    <name evidence="2" type="ORF">NDU88_004898</name>
</gene>
<sequence>MMEMAALFRACLRARGFLASPIGPTASPPFETCRSLTAEWVVGRARRRHGTNVSSGVSVVHIKGSRHPDPSCHCEKNEPPPQDGEGRGGAALTDSKIYSRDQQYKEARHRLVTNRRQQRYGR</sequence>
<dbReference type="Proteomes" id="UP001066276">
    <property type="component" value="Chromosome 11"/>
</dbReference>
<proteinExistence type="predicted"/>
<evidence type="ECO:0000313" key="3">
    <source>
        <dbReference type="Proteomes" id="UP001066276"/>
    </source>
</evidence>
<evidence type="ECO:0000313" key="2">
    <source>
        <dbReference type="EMBL" id="KAJ1091783.1"/>
    </source>
</evidence>
<feature type="compositionally biased region" description="Basic and acidic residues" evidence="1">
    <location>
        <begin position="97"/>
        <end position="106"/>
    </location>
</feature>
<dbReference type="EMBL" id="JANPWB010000015">
    <property type="protein sequence ID" value="KAJ1091783.1"/>
    <property type="molecule type" value="Genomic_DNA"/>
</dbReference>
<accession>A0AAV7LSC2</accession>
<comment type="caution">
    <text evidence="2">The sequence shown here is derived from an EMBL/GenBank/DDBJ whole genome shotgun (WGS) entry which is preliminary data.</text>
</comment>